<evidence type="ECO:0000256" key="18">
    <source>
        <dbReference type="RuleBase" id="RU003938"/>
    </source>
</evidence>
<evidence type="ECO:0000256" key="6">
    <source>
        <dbReference type="ARBA" id="ARBA00012487"/>
    </source>
</evidence>
<feature type="transmembrane region" description="Helical" evidence="19">
    <location>
        <begin position="187"/>
        <end position="205"/>
    </location>
</feature>
<comment type="subcellular location">
    <subcellularLocation>
        <location evidence="2">Cell membrane</location>
        <topology evidence="2">Multi-pass membrane protein</topology>
    </subcellularLocation>
</comment>
<evidence type="ECO:0000313" key="20">
    <source>
        <dbReference type="EMBL" id="VFJ72692.1"/>
    </source>
</evidence>
<keyword evidence="17" id="KW-1208">Phospholipid metabolism</keyword>
<evidence type="ECO:0000256" key="7">
    <source>
        <dbReference type="ARBA" id="ARBA00019373"/>
    </source>
</evidence>
<comment type="pathway">
    <text evidence="4">Lipid metabolism.</text>
</comment>
<keyword evidence="13 19" id="KW-1133">Transmembrane helix</keyword>
<evidence type="ECO:0000256" key="13">
    <source>
        <dbReference type="ARBA" id="ARBA00022989"/>
    </source>
</evidence>
<protein>
    <recommendedName>
        <fullName evidence="7 18">Phosphatidate cytidylyltransferase</fullName>
        <ecNumber evidence="6 18">2.7.7.41</ecNumber>
    </recommendedName>
</protein>
<evidence type="ECO:0000256" key="19">
    <source>
        <dbReference type="SAM" id="Phobius"/>
    </source>
</evidence>
<keyword evidence="11 18" id="KW-0812">Transmembrane</keyword>
<accession>A0A450TV21</accession>
<keyword evidence="15 19" id="KW-0472">Membrane</keyword>
<dbReference type="AlphaFoldDB" id="A0A450TV21"/>
<feature type="transmembrane region" description="Helical" evidence="19">
    <location>
        <begin position="60"/>
        <end position="78"/>
    </location>
</feature>
<dbReference type="GO" id="GO:0016024">
    <property type="term" value="P:CDP-diacylglycerol biosynthetic process"/>
    <property type="evidence" value="ECO:0007669"/>
    <property type="project" value="UniProtKB-UniPathway"/>
</dbReference>
<dbReference type="EMBL" id="CAADFE010000036">
    <property type="protein sequence ID" value="VFJ72692.1"/>
    <property type="molecule type" value="Genomic_DNA"/>
</dbReference>
<evidence type="ECO:0000256" key="10">
    <source>
        <dbReference type="ARBA" id="ARBA00022679"/>
    </source>
</evidence>
<sequence length="281" mass="30549">MISGNLKQRVITALLLIPLVVSGTLILPTSYFSSGLAIVILVGAWEWAGLVGWTSKIGRATYSLMIATSLYVFFRLDVLIPHGWLLLLIFALVWWCVALGWIVQFEQGIPISLLERPMVRIIVGWSILVPTWGALAVIHRHVETGPAFVILLMVIIWGADSGAYFFGKRFGKKRLSARTSPGKSWEGVAGGLLMVGLLSIAIGLYTRLLPGQWIALILLSSTTAMLSILGDITESLFKRRIGAKDSGRLLPGHGGMLDRIDSLTAAAPFFALCLFLGGYIA</sequence>
<feature type="transmembrane region" description="Helical" evidence="19">
    <location>
        <begin position="145"/>
        <end position="166"/>
    </location>
</feature>
<evidence type="ECO:0000256" key="9">
    <source>
        <dbReference type="ARBA" id="ARBA00022516"/>
    </source>
</evidence>
<dbReference type="PROSITE" id="PS01315">
    <property type="entry name" value="CDS"/>
    <property type="match status" value="1"/>
</dbReference>
<feature type="transmembrane region" description="Helical" evidence="19">
    <location>
        <begin position="211"/>
        <end position="230"/>
    </location>
</feature>
<comment type="similarity">
    <text evidence="5 18">Belongs to the CDS family.</text>
</comment>
<evidence type="ECO:0000256" key="17">
    <source>
        <dbReference type="ARBA" id="ARBA00023264"/>
    </source>
</evidence>
<feature type="transmembrane region" description="Helical" evidence="19">
    <location>
        <begin position="84"/>
        <end position="105"/>
    </location>
</feature>
<keyword evidence="10 18" id="KW-0808">Transferase</keyword>
<feature type="transmembrane region" description="Helical" evidence="19">
    <location>
        <begin position="263"/>
        <end position="280"/>
    </location>
</feature>
<gene>
    <name evidence="20" type="ORF">BECKFW1821C_GA0114237_103621</name>
</gene>
<name>A0A450TV21_9GAMM</name>
<evidence type="ECO:0000256" key="16">
    <source>
        <dbReference type="ARBA" id="ARBA00023209"/>
    </source>
</evidence>
<keyword evidence="9" id="KW-0444">Lipid biosynthesis</keyword>
<feature type="transmembrane region" description="Helical" evidence="19">
    <location>
        <begin position="117"/>
        <end position="139"/>
    </location>
</feature>
<dbReference type="PANTHER" id="PTHR46382">
    <property type="entry name" value="PHOSPHATIDATE CYTIDYLYLTRANSFERASE"/>
    <property type="match status" value="1"/>
</dbReference>
<evidence type="ECO:0000256" key="11">
    <source>
        <dbReference type="ARBA" id="ARBA00022692"/>
    </source>
</evidence>
<feature type="transmembrane region" description="Helical" evidence="19">
    <location>
        <begin position="32"/>
        <end position="53"/>
    </location>
</feature>
<evidence type="ECO:0000256" key="4">
    <source>
        <dbReference type="ARBA" id="ARBA00005189"/>
    </source>
</evidence>
<evidence type="ECO:0000256" key="8">
    <source>
        <dbReference type="ARBA" id="ARBA00022475"/>
    </source>
</evidence>
<dbReference type="EC" id="2.7.7.41" evidence="6 18"/>
<keyword evidence="12 18" id="KW-0548">Nucleotidyltransferase</keyword>
<dbReference type="InterPro" id="IPR000374">
    <property type="entry name" value="PC_trans"/>
</dbReference>
<evidence type="ECO:0000256" key="15">
    <source>
        <dbReference type="ARBA" id="ARBA00023136"/>
    </source>
</evidence>
<keyword evidence="16" id="KW-0594">Phospholipid biosynthesis</keyword>
<proteinExistence type="inferred from homology"/>
<evidence type="ECO:0000256" key="2">
    <source>
        <dbReference type="ARBA" id="ARBA00004651"/>
    </source>
</evidence>
<evidence type="ECO:0000256" key="14">
    <source>
        <dbReference type="ARBA" id="ARBA00023098"/>
    </source>
</evidence>
<organism evidence="20">
    <name type="scientific">Candidatus Kentrum sp. FW</name>
    <dbReference type="NCBI Taxonomy" id="2126338"/>
    <lineage>
        <taxon>Bacteria</taxon>
        <taxon>Pseudomonadati</taxon>
        <taxon>Pseudomonadota</taxon>
        <taxon>Gammaproteobacteria</taxon>
        <taxon>Candidatus Kentrum</taxon>
    </lineage>
</organism>
<keyword evidence="14" id="KW-0443">Lipid metabolism</keyword>
<comment type="catalytic activity">
    <reaction evidence="1 18">
        <text>a 1,2-diacyl-sn-glycero-3-phosphate + CTP + H(+) = a CDP-1,2-diacyl-sn-glycerol + diphosphate</text>
        <dbReference type="Rhea" id="RHEA:16229"/>
        <dbReference type="ChEBI" id="CHEBI:15378"/>
        <dbReference type="ChEBI" id="CHEBI:33019"/>
        <dbReference type="ChEBI" id="CHEBI:37563"/>
        <dbReference type="ChEBI" id="CHEBI:58332"/>
        <dbReference type="ChEBI" id="CHEBI:58608"/>
        <dbReference type="EC" id="2.7.7.41"/>
    </reaction>
</comment>
<dbReference type="GO" id="GO:0005886">
    <property type="term" value="C:plasma membrane"/>
    <property type="evidence" value="ECO:0007669"/>
    <property type="project" value="UniProtKB-SubCell"/>
</dbReference>
<comment type="pathway">
    <text evidence="3 18">Phospholipid metabolism; CDP-diacylglycerol biosynthesis; CDP-diacylglycerol from sn-glycerol 3-phosphate: step 3/3.</text>
</comment>
<evidence type="ECO:0000256" key="1">
    <source>
        <dbReference type="ARBA" id="ARBA00001698"/>
    </source>
</evidence>
<evidence type="ECO:0000256" key="5">
    <source>
        <dbReference type="ARBA" id="ARBA00010185"/>
    </source>
</evidence>
<reference evidence="20" key="1">
    <citation type="submission" date="2019-02" db="EMBL/GenBank/DDBJ databases">
        <authorList>
            <person name="Gruber-Vodicka R. H."/>
            <person name="Seah K. B. B."/>
        </authorList>
    </citation>
    <scope>NUCLEOTIDE SEQUENCE</scope>
    <source>
        <strain evidence="20">BECK_BZ131</strain>
    </source>
</reference>
<dbReference type="PANTHER" id="PTHR46382:SF1">
    <property type="entry name" value="PHOSPHATIDATE CYTIDYLYLTRANSFERASE"/>
    <property type="match status" value="1"/>
</dbReference>
<evidence type="ECO:0000256" key="3">
    <source>
        <dbReference type="ARBA" id="ARBA00005119"/>
    </source>
</evidence>
<evidence type="ECO:0000256" key="12">
    <source>
        <dbReference type="ARBA" id="ARBA00022695"/>
    </source>
</evidence>
<dbReference type="UniPathway" id="UPA00557">
    <property type="reaction ID" value="UER00614"/>
</dbReference>
<dbReference type="GO" id="GO:0004605">
    <property type="term" value="F:phosphatidate cytidylyltransferase activity"/>
    <property type="evidence" value="ECO:0007669"/>
    <property type="project" value="UniProtKB-EC"/>
</dbReference>
<keyword evidence="8" id="KW-1003">Cell membrane</keyword>
<dbReference type="Pfam" id="PF01148">
    <property type="entry name" value="CTP_transf_1"/>
    <property type="match status" value="1"/>
</dbReference>